<name>A0ACB8B5S5_9AGAM</name>
<proteinExistence type="predicted"/>
<sequence>MAGANRPQLGRSPRSAISVTSNNTAKQQQASLAKRLLFPHLPPGSTLPPLFASPACPSELNEEGYDFLALALRAFVNTWWTKITRYDKELLPEIASILAVVVRSLETRLLAVDLSPLIFCDIPALLTQHYRDYRHASAKLSTSYAAGGAASLPQLFHQLQPHMALSADGRIDEEYFRQALDHVLKTCLPPEDYAPEAERFIIREIILKVLLQDVLPKITQPWFIQKTLLDLMGPSQDTEPMKLPDSPPTMAPGHRSPVSLHTIIVFFLSAVQSISGACLALINTYKQTVNTIKLVNQSTHTQPVAQSRPPLTRSPISPQPIPLSTRTTSGRSMSLSSSYASAASSTSSLHAPTFPRRPPDPTEQSPRDYVHHPLSLLSEILTIQDRFASSAIMHTLTMIFAFATPFMNRLLSHVLYTRVLSPQSILFVVRLSKRTLFPNGYPGPSPPDPSPEDQVVIRQELLQRIRECMPPLATSLILGPSPTTSLAAVIDPLSEAACNSHLAVLIIDALLLTIFPEMGVESKAASADAYASWASGDTSRTSTP</sequence>
<reference evidence="1" key="1">
    <citation type="journal article" date="2021" name="New Phytol.">
        <title>Evolutionary innovations through gain and loss of genes in the ectomycorrhizal Boletales.</title>
        <authorList>
            <person name="Wu G."/>
            <person name="Miyauchi S."/>
            <person name="Morin E."/>
            <person name="Kuo A."/>
            <person name="Drula E."/>
            <person name="Varga T."/>
            <person name="Kohler A."/>
            <person name="Feng B."/>
            <person name="Cao Y."/>
            <person name="Lipzen A."/>
            <person name="Daum C."/>
            <person name="Hundley H."/>
            <person name="Pangilinan J."/>
            <person name="Johnson J."/>
            <person name="Barry K."/>
            <person name="LaButti K."/>
            <person name="Ng V."/>
            <person name="Ahrendt S."/>
            <person name="Min B."/>
            <person name="Choi I.G."/>
            <person name="Park H."/>
            <person name="Plett J.M."/>
            <person name="Magnuson J."/>
            <person name="Spatafora J.W."/>
            <person name="Nagy L.G."/>
            <person name="Henrissat B."/>
            <person name="Grigoriev I.V."/>
            <person name="Yang Z.L."/>
            <person name="Xu J."/>
            <person name="Martin F.M."/>
        </authorList>
    </citation>
    <scope>NUCLEOTIDE SEQUENCE</scope>
    <source>
        <strain evidence="1">KUC20120723A-06</strain>
    </source>
</reference>
<keyword evidence="2" id="KW-1185">Reference proteome</keyword>
<organism evidence="1 2">
    <name type="scientific">Leucogyrophana mollusca</name>
    <dbReference type="NCBI Taxonomy" id="85980"/>
    <lineage>
        <taxon>Eukaryota</taxon>
        <taxon>Fungi</taxon>
        <taxon>Dikarya</taxon>
        <taxon>Basidiomycota</taxon>
        <taxon>Agaricomycotina</taxon>
        <taxon>Agaricomycetes</taxon>
        <taxon>Agaricomycetidae</taxon>
        <taxon>Boletales</taxon>
        <taxon>Boletales incertae sedis</taxon>
        <taxon>Leucogyrophana</taxon>
    </lineage>
</organism>
<evidence type="ECO:0000313" key="1">
    <source>
        <dbReference type="EMBL" id="KAH7920087.1"/>
    </source>
</evidence>
<accession>A0ACB8B5S5</accession>
<gene>
    <name evidence="1" type="ORF">BV22DRAFT_1074544</name>
</gene>
<evidence type="ECO:0000313" key="2">
    <source>
        <dbReference type="Proteomes" id="UP000790709"/>
    </source>
</evidence>
<protein>
    <submittedName>
        <fullName evidence="1">Uncharacterized protein</fullName>
    </submittedName>
</protein>
<comment type="caution">
    <text evidence="1">The sequence shown here is derived from an EMBL/GenBank/DDBJ whole genome shotgun (WGS) entry which is preliminary data.</text>
</comment>
<dbReference type="Proteomes" id="UP000790709">
    <property type="component" value="Unassembled WGS sequence"/>
</dbReference>
<dbReference type="EMBL" id="MU266605">
    <property type="protein sequence ID" value="KAH7920087.1"/>
    <property type="molecule type" value="Genomic_DNA"/>
</dbReference>